<dbReference type="Gene3D" id="3.90.25.10">
    <property type="entry name" value="UDP-galactose 4-epimerase, domain 1"/>
    <property type="match status" value="1"/>
</dbReference>
<evidence type="ECO:0000313" key="3">
    <source>
        <dbReference type="Proteomes" id="UP001501170"/>
    </source>
</evidence>
<dbReference type="RefSeq" id="WP_278124956.1">
    <property type="nucleotide sequence ID" value="NZ_BAAARB010000021.1"/>
</dbReference>
<dbReference type="SUPFAM" id="SSF51735">
    <property type="entry name" value="NAD(P)-binding Rossmann-fold domains"/>
    <property type="match status" value="1"/>
</dbReference>
<name>A0ABN3HXM5_9ACTN</name>
<organism evidence="2 3">
    <name type="scientific">Gordonia cholesterolivorans</name>
    <dbReference type="NCBI Taxonomy" id="559625"/>
    <lineage>
        <taxon>Bacteria</taxon>
        <taxon>Bacillati</taxon>
        <taxon>Actinomycetota</taxon>
        <taxon>Actinomycetes</taxon>
        <taxon>Mycobacteriales</taxon>
        <taxon>Gordoniaceae</taxon>
        <taxon>Gordonia</taxon>
    </lineage>
</organism>
<accession>A0ABN3HXM5</accession>
<dbReference type="EMBL" id="BAAARB010000021">
    <property type="protein sequence ID" value="GAA2389644.1"/>
    <property type="molecule type" value="Genomic_DNA"/>
</dbReference>
<keyword evidence="3" id="KW-1185">Reference proteome</keyword>
<evidence type="ECO:0000313" key="2">
    <source>
        <dbReference type="EMBL" id="GAA2389644.1"/>
    </source>
</evidence>
<comment type="caution">
    <text evidence="2">The sequence shown here is derived from an EMBL/GenBank/DDBJ whole genome shotgun (WGS) entry which is preliminary data.</text>
</comment>
<dbReference type="Proteomes" id="UP001501170">
    <property type="component" value="Unassembled WGS sequence"/>
</dbReference>
<dbReference type="PANTHER" id="PTHR47129:SF1">
    <property type="entry name" value="NMRA-LIKE DOMAIN-CONTAINING PROTEIN"/>
    <property type="match status" value="1"/>
</dbReference>
<dbReference type="Pfam" id="PF05368">
    <property type="entry name" value="NmrA"/>
    <property type="match status" value="1"/>
</dbReference>
<dbReference type="InterPro" id="IPR052718">
    <property type="entry name" value="NmrA-type_oxidoreductase"/>
</dbReference>
<dbReference type="PANTHER" id="PTHR47129">
    <property type="entry name" value="QUINONE OXIDOREDUCTASE 2"/>
    <property type="match status" value="1"/>
</dbReference>
<reference evidence="2 3" key="1">
    <citation type="journal article" date="2019" name="Int. J. Syst. Evol. Microbiol.">
        <title>The Global Catalogue of Microorganisms (GCM) 10K type strain sequencing project: providing services to taxonomists for standard genome sequencing and annotation.</title>
        <authorList>
            <consortium name="The Broad Institute Genomics Platform"/>
            <consortium name="The Broad Institute Genome Sequencing Center for Infectious Disease"/>
            <person name="Wu L."/>
            <person name="Ma J."/>
        </authorList>
    </citation>
    <scope>NUCLEOTIDE SEQUENCE [LARGE SCALE GENOMIC DNA]</scope>
    <source>
        <strain evidence="2 3">JCM 16227</strain>
    </source>
</reference>
<dbReference type="CDD" id="cd05269">
    <property type="entry name" value="TMR_SDR_a"/>
    <property type="match status" value="1"/>
</dbReference>
<sequence>MTRYAVTGATGGLGSAAVHSLIERGVTASDIVAVVRDETKASGLAAAGVTVRVADYADPPALRTALAGVDKLLLVSGSEVGRRLPQHTNVIEAATHAGVGLIAYTSILRADSSPLVLADEHRETEKLLAASGIDTVLLRNGWYSENYARSLAPAVESGVFAGSAGDGVVAPAARADYADAAAAALINAPAGAVYELAGGEHLTYADIAATFAAVSGRPVTYRDLPEAEYAAALESAGVPAGFAAVLADSDTGAGKGALDSDSTDLADLRGRPGTPFTEVIEAALN</sequence>
<feature type="domain" description="NmrA-like" evidence="1">
    <location>
        <begin position="5"/>
        <end position="247"/>
    </location>
</feature>
<dbReference type="Gene3D" id="3.40.50.720">
    <property type="entry name" value="NAD(P)-binding Rossmann-like Domain"/>
    <property type="match status" value="1"/>
</dbReference>
<dbReference type="InterPro" id="IPR036291">
    <property type="entry name" value="NAD(P)-bd_dom_sf"/>
</dbReference>
<gene>
    <name evidence="2" type="ORF">GCM10009855_32200</name>
</gene>
<proteinExistence type="predicted"/>
<dbReference type="InterPro" id="IPR008030">
    <property type="entry name" value="NmrA-like"/>
</dbReference>
<evidence type="ECO:0000259" key="1">
    <source>
        <dbReference type="Pfam" id="PF05368"/>
    </source>
</evidence>
<protein>
    <submittedName>
        <fullName evidence="2">SDR family oxidoreductase</fullName>
    </submittedName>
</protein>